<dbReference type="SUPFAM" id="SSF53187">
    <property type="entry name" value="Zn-dependent exopeptidases"/>
    <property type="match status" value="1"/>
</dbReference>
<dbReference type="Proteomes" id="UP000249794">
    <property type="component" value="Unassembled WGS sequence"/>
</dbReference>
<dbReference type="Pfam" id="PF05343">
    <property type="entry name" value="Peptidase_M42"/>
    <property type="match status" value="1"/>
</dbReference>
<organism evidence="3 4">
    <name type="scientific">Phormidesmis priestleyi</name>
    <dbReference type="NCBI Taxonomy" id="268141"/>
    <lineage>
        <taxon>Bacteria</taxon>
        <taxon>Bacillati</taxon>
        <taxon>Cyanobacteriota</taxon>
        <taxon>Cyanophyceae</taxon>
        <taxon>Leptolyngbyales</taxon>
        <taxon>Leptolyngbyaceae</taxon>
        <taxon>Phormidesmis</taxon>
    </lineage>
</organism>
<dbReference type="AlphaFoldDB" id="A0A2W4X9Q2"/>
<dbReference type="PANTHER" id="PTHR32481">
    <property type="entry name" value="AMINOPEPTIDASE"/>
    <property type="match status" value="1"/>
</dbReference>
<dbReference type="PANTHER" id="PTHR32481:SF0">
    <property type="entry name" value="AMINOPEPTIDASE YPDE-RELATED"/>
    <property type="match status" value="1"/>
</dbReference>
<protein>
    <submittedName>
        <fullName evidence="3">Peptidase M42</fullName>
    </submittedName>
</protein>
<keyword evidence="2" id="KW-0378">Hydrolase</keyword>
<accession>A0A2W4X9Q2</accession>
<dbReference type="GO" id="GO:0046872">
    <property type="term" value="F:metal ion binding"/>
    <property type="evidence" value="ECO:0007669"/>
    <property type="project" value="UniProtKB-KW"/>
</dbReference>
<evidence type="ECO:0000313" key="3">
    <source>
        <dbReference type="EMBL" id="PZO53820.1"/>
    </source>
</evidence>
<evidence type="ECO:0000256" key="1">
    <source>
        <dbReference type="ARBA" id="ARBA00022723"/>
    </source>
</evidence>
<evidence type="ECO:0000256" key="2">
    <source>
        <dbReference type="ARBA" id="ARBA00022801"/>
    </source>
</evidence>
<proteinExistence type="predicted"/>
<comment type="caution">
    <text evidence="3">The sequence shown here is derived from an EMBL/GenBank/DDBJ whole genome shotgun (WGS) entry which is preliminary data.</text>
</comment>
<evidence type="ECO:0000313" key="4">
    <source>
        <dbReference type="Proteomes" id="UP000249794"/>
    </source>
</evidence>
<dbReference type="InterPro" id="IPR051464">
    <property type="entry name" value="Peptidase_M42_aminopept"/>
</dbReference>
<dbReference type="InterPro" id="IPR008007">
    <property type="entry name" value="Peptidase_M42"/>
</dbReference>
<name>A0A2W4X9Q2_9CYAN</name>
<reference evidence="4" key="1">
    <citation type="submission" date="2018-04" db="EMBL/GenBank/DDBJ databases">
        <authorList>
            <person name="Cornet L."/>
        </authorList>
    </citation>
    <scope>NUCLEOTIDE SEQUENCE [LARGE SCALE GENOMIC DNA]</scope>
</reference>
<dbReference type="EMBL" id="QBMP01000124">
    <property type="protein sequence ID" value="PZO53820.1"/>
    <property type="molecule type" value="Genomic_DNA"/>
</dbReference>
<gene>
    <name evidence="3" type="ORF">DCF15_12390</name>
</gene>
<dbReference type="Gene3D" id="3.40.630.10">
    <property type="entry name" value="Zn peptidases"/>
    <property type="match status" value="1"/>
</dbReference>
<dbReference type="GO" id="GO:0016787">
    <property type="term" value="F:hydrolase activity"/>
    <property type="evidence" value="ECO:0007669"/>
    <property type="project" value="UniProtKB-KW"/>
</dbReference>
<sequence length="366" mass="40922">MVFLGQAVQSKNSSTAGYSGDYRAELEDFLDILKPLIREPAVVGNEDSFFRVLQRELEELGLNVQRYHGVLVAQGTRPKELFLSAHIDRHGLLCTGPNEFQYAAFIAGNQGENMGGSTSEHMLHVIEDRFQGQRVQAHLPYTGTYLGQGEITRSFICPERQNLIFEVSGLDFVQPGTPVSFLDRLNIVNGLISAQLDNVVSAAMIIYLFQRGFQGTGLFTAQEESGRSWRYALSWFQRERLTTQRLLVLDTSPYATREDADAQQITLRHRDANGPFCAQMTQELVNRCHELKLSYGFKDEYIEAQNKTRVRPYPLGRTELGRIATATKGAISGTTLQIPTTEYHTATETAALSAIAGVLQLLMSYL</sequence>
<reference evidence="3 4" key="2">
    <citation type="submission" date="2018-06" db="EMBL/GenBank/DDBJ databases">
        <title>Metagenomic assembly of (sub)arctic Cyanobacteria and their associated microbiome from non-axenic cultures.</title>
        <authorList>
            <person name="Baurain D."/>
        </authorList>
    </citation>
    <scope>NUCLEOTIDE SEQUENCE [LARGE SCALE GENOMIC DNA]</scope>
    <source>
        <strain evidence="3">ULC027bin1</strain>
    </source>
</reference>
<keyword evidence="1" id="KW-0479">Metal-binding</keyword>